<reference evidence="2" key="1">
    <citation type="submission" date="2018-11" db="EMBL/GenBank/DDBJ databases">
        <authorList>
            <consortium name="Pathogen Informatics"/>
        </authorList>
    </citation>
    <scope>NUCLEOTIDE SEQUENCE</scope>
</reference>
<keyword evidence="1" id="KW-0812">Transmembrane</keyword>
<gene>
    <name evidence="2" type="ORF">PXEA_LOCUS19010</name>
</gene>
<keyword evidence="1" id="KW-1133">Transmembrane helix</keyword>
<name>A0A3S5AUE4_9PLAT</name>
<comment type="caution">
    <text evidence="2">The sequence shown here is derived from an EMBL/GenBank/DDBJ whole genome shotgun (WGS) entry which is preliminary data.</text>
</comment>
<organism evidence="2 3">
    <name type="scientific">Protopolystoma xenopodis</name>
    <dbReference type="NCBI Taxonomy" id="117903"/>
    <lineage>
        <taxon>Eukaryota</taxon>
        <taxon>Metazoa</taxon>
        <taxon>Spiralia</taxon>
        <taxon>Lophotrochozoa</taxon>
        <taxon>Platyhelminthes</taxon>
        <taxon>Monogenea</taxon>
        <taxon>Polyopisthocotylea</taxon>
        <taxon>Polystomatidea</taxon>
        <taxon>Polystomatidae</taxon>
        <taxon>Protopolystoma</taxon>
    </lineage>
</organism>
<evidence type="ECO:0000256" key="1">
    <source>
        <dbReference type="SAM" id="Phobius"/>
    </source>
</evidence>
<keyword evidence="3" id="KW-1185">Reference proteome</keyword>
<protein>
    <submittedName>
        <fullName evidence="2">Uncharacterized protein</fullName>
    </submittedName>
</protein>
<dbReference type="EMBL" id="CAAALY010074873">
    <property type="protein sequence ID" value="VEL25570.1"/>
    <property type="molecule type" value="Genomic_DNA"/>
</dbReference>
<dbReference type="Proteomes" id="UP000784294">
    <property type="component" value="Unassembled WGS sequence"/>
</dbReference>
<evidence type="ECO:0000313" key="3">
    <source>
        <dbReference type="Proteomes" id="UP000784294"/>
    </source>
</evidence>
<feature type="transmembrane region" description="Helical" evidence="1">
    <location>
        <begin position="27"/>
        <end position="46"/>
    </location>
</feature>
<sequence>MIRIQGPSFTCSLHGPYRRYKEYLRGLIPWLIIIIAFFLIPLTLLLNAGQVSQSMH</sequence>
<dbReference type="AlphaFoldDB" id="A0A3S5AUE4"/>
<keyword evidence="1" id="KW-0472">Membrane</keyword>
<accession>A0A3S5AUE4</accession>
<evidence type="ECO:0000313" key="2">
    <source>
        <dbReference type="EMBL" id="VEL25570.1"/>
    </source>
</evidence>
<proteinExistence type="predicted"/>